<evidence type="ECO:0000256" key="6">
    <source>
        <dbReference type="ARBA" id="ARBA00023268"/>
    </source>
</evidence>
<dbReference type="InterPro" id="IPR014031">
    <property type="entry name" value="Ketoacyl_synth_C"/>
</dbReference>
<accession>A0A101V5T0</accession>
<protein>
    <submittedName>
        <fullName evidence="10">Uncharacterized protein</fullName>
    </submittedName>
</protein>
<evidence type="ECO:0000256" key="2">
    <source>
        <dbReference type="ARBA" id="ARBA00022450"/>
    </source>
</evidence>
<dbReference type="SMART" id="SM00827">
    <property type="entry name" value="PKS_AT"/>
    <property type="match status" value="1"/>
</dbReference>
<dbReference type="Pfam" id="PF00698">
    <property type="entry name" value="Acyl_transf_1"/>
    <property type="match status" value="1"/>
</dbReference>
<dbReference type="SUPFAM" id="SSF55048">
    <property type="entry name" value="Probable ACP-binding domain of malonyl-CoA ACP transacylase"/>
    <property type="match status" value="1"/>
</dbReference>
<reference evidence="10 11" key="1">
    <citation type="submission" date="2015-10" db="EMBL/GenBank/DDBJ databases">
        <title>Draft genome sequence of Streptomyces sp. RV15, isolated from a marine sponge.</title>
        <authorList>
            <person name="Ruckert C."/>
            <person name="Abdelmohsen U.R."/>
            <person name="Winkler A."/>
            <person name="Hentschel U."/>
            <person name="Kalinowski J."/>
            <person name="Kampfer P."/>
            <person name="Glaeser S."/>
        </authorList>
    </citation>
    <scope>NUCLEOTIDE SEQUENCE [LARGE SCALE GENOMIC DNA]</scope>
    <source>
        <strain evidence="10 11">RV15</strain>
    </source>
</reference>
<comment type="caution">
    <text evidence="10">The sequence shown here is derived from an EMBL/GenBank/DDBJ whole genome shotgun (WGS) entry which is preliminary data.</text>
</comment>
<dbReference type="InterPro" id="IPR020806">
    <property type="entry name" value="PKS_PP-bd"/>
</dbReference>
<dbReference type="Pfam" id="PF00109">
    <property type="entry name" value="ketoacyl-synt"/>
    <property type="match status" value="1"/>
</dbReference>
<evidence type="ECO:0000259" key="9">
    <source>
        <dbReference type="PROSITE" id="PS52004"/>
    </source>
</evidence>
<evidence type="ECO:0000256" key="1">
    <source>
        <dbReference type="ARBA" id="ARBA00001957"/>
    </source>
</evidence>
<comment type="cofactor">
    <cofactor evidence="1">
        <name>pantetheine 4'-phosphate</name>
        <dbReference type="ChEBI" id="CHEBI:47942"/>
    </cofactor>
</comment>
<keyword evidence="11" id="KW-1185">Reference proteome</keyword>
<dbReference type="Gene3D" id="3.30.70.3290">
    <property type="match status" value="1"/>
</dbReference>
<dbReference type="Pfam" id="PF00550">
    <property type="entry name" value="PP-binding"/>
    <property type="match status" value="1"/>
</dbReference>
<dbReference type="InterPro" id="IPR016035">
    <property type="entry name" value="Acyl_Trfase/lysoPLipase"/>
</dbReference>
<dbReference type="SUPFAM" id="SSF53901">
    <property type="entry name" value="Thiolase-like"/>
    <property type="match status" value="1"/>
</dbReference>
<sequence>MTVSDERLVEALRASLTENERLRRENERITAAAQEPVAIVGMACRLPGGVTSPEELWTLVASGHDAVTGLPADRGWDLDGLYHPEPGHPGTTYVKEAGVLYGAGQFDAGFFGLSDREALGTDPQQRILLELVWEALERAGIDPHSVRGTDTGVYAGLMYHDYANGVRKLPEGVDSFLGLGKSGSVLSGRVSYLYDLTGPSVTVDTACSSSLVTLDMAVRALRGGECAMALAGGVAVMATPDAYVGFAAQRALAPDGRIKAFSASADGTNWAEGAGVLLLERLSDARRNGHPVLAVVRGTAVNQDGASNGLTAPNGPSQERVIRAALAGAGLTPADVDTVEAHGTGTVLGDPIEAQALIAAYGQDRPADRPLWLGSLKSNIGHAQAAAGVAGIIKMVMALRHEELPRTLHVDAPTPKVDWSEGAVRLLTEARPWPREEGRPRRAGVSSFGISGTNAHVLLEEAAPEPAAGTGAARAGGPVAWALSAKTAAALRDQAARLDTFLDAADADADPYDVGHALALARAAFDERAVVVADDTGTLRAKVRALAEDTAGSLPGVARGSRTKGRLAVLFTGQGSQRLGMGRELYETYPAYAAAFDAVVAELDRHLPRPLKEVVLDDAAALDRTEFTQPALFAVEVALYRLYESWGVRPHALAGHSIGELAAAHVAGVWSLADAARLVAARGRLMQALPSGGAMIAVQATEAEVLPLLTDGVGIAAVNGPRSVVVSGVESEAAAVQAHFAELGRRTKRLTVSHAFHSPLMDSMLAEFRQTAAELTYQEPRIPVISDVTGAPATAEELTSPEYWVRHVRAAVRFADSIRALRAQGVATFLELGPGAVLSALGPACLDATDDGVAFLPALRVDAPDAQTALTAAGGLFTRGVPIDWTALFPGARRVDLPTYAFQRRDYWLEAGTMTTETISTPETDTATDPGADALDATRRALQERLAGLDPAEQVALLVDLVAAEAETARTEQNPDETFDDELDGESPFFEVGFNSLSAVELRNRLVEVTGLTLSPMLLFDYPTPAYIAEFLQEQLATETANGGE</sequence>
<evidence type="ECO:0000256" key="3">
    <source>
        <dbReference type="ARBA" id="ARBA00022553"/>
    </source>
</evidence>
<proteinExistence type="predicted"/>
<feature type="domain" description="Carrier" evidence="8">
    <location>
        <begin position="952"/>
        <end position="1036"/>
    </location>
</feature>
<dbReference type="GO" id="GO:0004315">
    <property type="term" value="F:3-oxoacyl-[acyl-carrier-protein] synthase activity"/>
    <property type="evidence" value="ECO:0007669"/>
    <property type="project" value="InterPro"/>
</dbReference>
<dbReference type="PROSITE" id="PS00606">
    <property type="entry name" value="KS3_1"/>
    <property type="match status" value="1"/>
</dbReference>
<dbReference type="CDD" id="cd00833">
    <property type="entry name" value="PKS"/>
    <property type="match status" value="1"/>
</dbReference>
<dbReference type="InterPro" id="IPR015083">
    <property type="entry name" value="NorB/c/GfsB-D-like_docking"/>
</dbReference>
<dbReference type="InterPro" id="IPR018201">
    <property type="entry name" value="Ketoacyl_synth_AS"/>
</dbReference>
<dbReference type="GO" id="GO:0004312">
    <property type="term" value="F:fatty acid synthase activity"/>
    <property type="evidence" value="ECO:0007669"/>
    <property type="project" value="TreeGrafter"/>
</dbReference>
<dbReference type="FunFam" id="3.40.47.10:FF:000019">
    <property type="entry name" value="Polyketide synthase type I"/>
    <property type="match status" value="1"/>
</dbReference>
<dbReference type="GO" id="GO:0033068">
    <property type="term" value="P:macrolide biosynthetic process"/>
    <property type="evidence" value="ECO:0007669"/>
    <property type="project" value="UniProtKB-ARBA"/>
</dbReference>
<dbReference type="Pfam" id="PF16197">
    <property type="entry name" value="KAsynt_C_assoc"/>
    <property type="match status" value="1"/>
</dbReference>
<dbReference type="InterPro" id="IPR036736">
    <property type="entry name" value="ACP-like_sf"/>
</dbReference>
<dbReference type="InterPro" id="IPR014030">
    <property type="entry name" value="Ketoacyl_synth_N"/>
</dbReference>
<dbReference type="Pfam" id="PF02801">
    <property type="entry name" value="Ketoacyl-synt_C"/>
    <property type="match status" value="1"/>
</dbReference>
<keyword evidence="4" id="KW-0808">Transferase</keyword>
<dbReference type="InterPro" id="IPR020841">
    <property type="entry name" value="PKS_Beta-ketoAc_synthase_dom"/>
</dbReference>
<dbReference type="PANTHER" id="PTHR43775:SF51">
    <property type="entry name" value="INACTIVE PHENOLPHTHIOCEROL SYNTHESIS POLYKETIDE SYNTHASE TYPE I PKS1-RELATED"/>
    <property type="match status" value="1"/>
</dbReference>
<keyword evidence="3" id="KW-0597">Phosphoprotein</keyword>
<dbReference type="PROSITE" id="PS50075">
    <property type="entry name" value="CARRIER"/>
    <property type="match status" value="1"/>
</dbReference>
<dbReference type="EMBL" id="LMXB01000007">
    <property type="protein sequence ID" value="KUO23035.1"/>
    <property type="molecule type" value="Genomic_DNA"/>
</dbReference>
<dbReference type="OrthoDB" id="9778690at2"/>
<evidence type="ECO:0000256" key="4">
    <source>
        <dbReference type="ARBA" id="ARBA00022679"/>
    </source>
</evidence>
<dbReference type="PROSITE" id="PS52004">
    <property type="entry name" value="KS3_2"/>
    <property type="match status" value="1"/>
</dbReference>
<dbReference type="AlphaFoldDB" id="A0A101V5T0"/>
<dbReference type="FunFam" id="3.40.366.10:FF:000002">
    <property type="entry name" value="Probable polyketide synthase 2"/>
    <property type="match status" value="1"/>
</dbReference>
<dbReference type="Gene3D" id="3.40.366.10">
    <property type="entry name" value="Malonyl-Coenzyme A Acyl Carrier Protein, domain 2"/>
    <property type="match status" value="1"/>
</dbReference>
<evidence type="ECO:0000313" key="10">
    <source>
        <dbReference type="EMBL" id="KUO23035.1"/>
    </source>
</evidence>
<dbReference type="Gene3D" id="3.40.47.10">
    <property type="match status" value="1"/>
</dbReference>
<dbReference type="Proteomes" id="UP000053260">
    <property type="component" value="Unassembled WGS sequence"/>
</dbReference>
<dbReference type="InterPro" id="IPR032821">
    <property type="entry name" value="PKS_assoc"/>
</dbReference>
<name>A0A101V5T0_9ACTN</name>
<dbReference type="SUPFAM" id="SSF47336">
    <property type="entry name" value="ACP-like"/>
    <property type="match status" value="1"/>
</dbReference>
<dbReference type="InterPro" id="IPR014043">
    <property type="entry name" value="Acyl_transferase_dom"/>
</dbReference>
<dbReference type="SMART" id="SM00825">
    <property type="entry name" value="PKS_KS"/>
    <property type="match status" value="1"/>
</dbReference>
<dbReference type="InterPro" id="IPR016039">
    <property type="entry name" value="Thiolase-like"/>
</dbReference>
<keyword evidence="7" id="KW-0012">Acyltransferase</keyword>
<dbReference type="GO" id="GO:0031177">
    <property type="term" value="F:phosphopantetheine binding"/>
    <property type="evidence" value="ECO:0007669"/>
    <property type="project" value="InterPro"/>
</dbReference>
<dbReference type="SUPFAM" id="SSF52151">
    <property type="entry name" value="FabD/lysophospholipase-like"/>
    <property type="match status" value="1"/>
</dbReference>
<evidence type="ECO:0000313" key="11">
    <source>
        <dbReference type="Proteomes" id="UP000053260"/>
    </source>
</evidence>
<dbReference type="InterPro" id="IPR009081">
    <property type="entry name" value="PP-bd_ACP"/>
</dbReference>
<organism evidence="10 11">
    <name type="scientific">Streptomyces dysideae</name>
    <dbReference type="NCBI Taxonomy" id="909626"/>
    <lineage>
        <taxon>Bacteria</taxon>
        <taxon>Bacillati</taxon>
        <taxon>Actinomycetota</taxon>
        <taxon>Actinomycetes</taxon>
        <taxon>Kitasatosporales</taxon>
        <taxon>Streptomycetaceae</taxon>
        <taxon>Streptomyces</taxon>
    </lineage>
</organism>
<keyword evidence="2" id="KW-0596">Phosphopantetheine</keyword>
<dbReference type="SMART" id="SM00823">
    <property type="entry name" value="PKS_PP"/>
    <property type="match status" value="1"/>
</dbReference>
<dbReference type="InterPro" id="IPR050091">
    <property type="entry name" value="PKS_NRPS_Biosynth_Enz"/>
</dbReference>
<dbReference type="Pfam" id="PF08990">
    <property type="entry name" value="Docking"/>
    <property type="match status" value="1"/>
</dbReference>
<dbReference type="STRING" id="909626.AQJ91_00175"/>
<keyword evidence="5" id="KW-0045">Antibiotic biosynthesis</keyword>
<gene>
    <name evidence="10" type="ORF">AQJ91_00175</name>
</gene>
<feature type="domain" description="Ketosynthase family 3 (KS3)" evidence="9">
    <location>
        <begin position="34"/>
        <end position="461"/>
    </location>
</feature>
<dbReference type="PROSITE" id="PS00012">
    <property type="entry name" value="PHOSPHOPANTETHEINE"/>
    <property type="match status" value="1"/>
</dbReference>
<keyword evidence="6" id="KW-0511">Multifunctional enzyme</keyword>
<evidence type="ECO:0000256" key="5">
    <source>
        <dbReference type="ARBA" id="ARBA00023194"/>
    </source>
</evidence>
<evidence type="ECO:0000259" key="8">
    <source>
        <dbReference type="PROSITE" id="PS50075"/>
    </source>
</evidence>
<dbReference type="PANTHER" id="PTHR43775">
    <property type="entry name" value="FATTY ACID SYNTHASE"/>
    <property type="match status" value="1"/>
</dbReference>
<dbReference type="InterPro" id="IPR016036">
    <property type="entry name" value="Malonyl_transacylase_ACP-bd"/>
</dbReference>
<dbReference type="InterPro" id="IPR006162">
    <property type="entry name" value="Ppantetheine_attach_site"/>
</dbReference>
<dbReference type="GO" id="GO:0006633">
    <property type="term" value="P:fatty acid biosynthetic process"/>
    <property type="evidence" value="ECO:0007669"/>
    <property type="project" value="InterPro"/>
</dbReference>
<dbReference type="Gene3D" id="1.10.1200.10">
    <property type="entry name" value="ACP-like"/>
    <property type="match status" value="1"/>
</dbReference>
<dbReference type="InterPro" id="IPR001227">
    <property type="entry name" value="Ac_transferase_dom_sf"/>
</dbReference>
<evidence type="ECO:0000256" key="7">
    <source>
        <dbReference type="ARBA" id="ARBA00023315"/>
    </source>
</evidence>